<dbReference type="Gene3D" id="2.120.10.70">
    <property type="entry name" value="Fucose-specific lectin"/>
    <property type="match status" value="1"/>
</dbReference>
<name>A0A7C8MAU9_9PLEO</name>
<evidence type="ECO:0000256" key="1">
    <source>
        <dbReference type="SAM" id="MobiDB-lite"/>
    </source>
</evidence>
<keyword evidence="4" id="KW-1185">Reference proteome</keyword>
<evidence type="ECO:0000313" key="4">
    <source>
        <dbReference type="Proteomes" id="UP000481861"/>
    </source>
</evidence>
<dbReference type="OrthoDB" id="3800077at2759"/>
<gene>
    <name evidence="3" type="ORF">BDV95DRAFT_605016</name>
</gene>
<reference evidence="3 4" key="1">
    <citation type="submission" date="2020-01" db="EMBL/GenBank/DDBJ databases">
        <authorList>
            <consortium name="DOE Joint Genome Institute"/>
            <person name="Haridas S."/>
            <person name="Albert R."/>
            <person name="Binder M."/>
            <person name="Bloem J."/>
            <person name="Labutti K."/>
            <person name="Salamov A."/>
            <person name="Andreopoulos B."/>
            <person name="Baker S.E."/>
            <person name="Barry K."/>
            <person name="Bills G."/>
            <person name="Bluhm B.H."/>
            <person name="Cannon C."/>
            <person name="Castanera R."/>
            <person name="Culley D.E."/>
            <person name="Daum C."/>
            <person name="Ezra D."/>
            <person name="Gonzalez J.B."/>
            <person name="Henrissat B."/>
            <person name="Kuo A."/>
            <person name="Liang C."/>
            <person name="Lipzen A."/>
            <person name="Lutzoni F."/>
            <person name="Magnuson J."/>
            <person name="Mondo S."/>
            <person name="Nolan M."/>
            <person name="Ohm R."/>
            <person name="Pangilinan J."/>
            <person name="Park H.-J.H."/>
            <person name="Ramirez L."/>
            <person name="Alfaro M."/>
            <person name="Sun H."/>
            <person name="Tritt A."/>
            <person name="Yoshinaga Y."/>
            <person name="Zwiers L.-H.L."/>
            <person name="Turgeon B.G."/>
            <person name="Goodwin S.B."/>
            <person name="Spatafora J.W."/>
            <person name="Crous P.W."/>
            <person name="Grigoriev I.V."/>
        </authorList>
    </citation>
    <scope>NUCLEOTIDE SEQUENCE [LARGE SCALE GENOMIC DNA]</scope>
    <source>
        <strain evidence="3 4">CBS 611.86</strain>
    </source>
</reference>
<evidence type="ECO:0008006" key="5">
    <source>
        <dbReference type="Google" id="ProtNLM"/>
    </source>
</evidence>
<accession>A0A7C8MAU9</accession>
<comment type="caution">
    <text evidence="3">The sequence shown here is derived from an EMBL/GenBank/DDBJ whole genome shotgun (WGS) entry which is preliminary data.</text>
</comment>
<proteinExistence type="predicted"/>
<organism evidence="3 4">
    <name type="scientific">Massariosphaeria phaeospora</name>
    <dbReference type="NCBI Taxonomy" id="100035"/>
    <lineage>
        <taxon>Eukaryota</taxon>
        <taxon>Fungi</taxon>
        <taxon>Dikarya</taxon>
        <taxon>Ascomycota</taxon>
        <taxon>Pezizomycotina</taxon>
        <taxon>Dothideomycetes</taxon>
        <taxon>Pleosporomycetidae</taxon>
        <taxon>Pleosporales</taxon>
        <taxon>Pleosporales incertae sedis</taxon>
        <taxon>Massariosphaeria</taxon>
    </lineage>
</organism>
<dbReference type="Proteomes" id="UP000481861">
    <property type="component" value="Unassembled WGS sequence"/>
</dbReference>
<feature type="region of interest" description="Disordered" evidence="1">
    <location>
        <begin position="91"/>
        <end position="116"/>
    </location>
</feature>
<dbReference type="EMBL" id="JAADJZ010000007">
    <property type="protein sequence ID" value="KAF2873516.1"/>
    <property type="molecule type" value="Genomic_DNA"/>
</dbReference>
<evidence type="ECO:0000256" key="2">
    <source>
        <dbReference type="SAM" id="Phobius"/>
    </source>
</evidence>
<evidence type="ECO:0000313" key="3">
    <source>
        <dbReference type="EMBL" id="KAF2873516.1"/>
    </source>
</evidence>
<dbReference type="AlphaFoldDB" id="A0A7C8MAU9"/>
<feature type="compositionally biased region" description="Polar residues" evidence="1">
    <location>
        <begin position="97"/>
        <end position="114"/>
    </location>
</feature>
<feature type="transmembrane region" description="Helical" evidence="2">
    <location>
        <begin position="67"/>
        <end position="88"/>
    </location>
</feature>
<sequence>MDYPSEDTYKELHVQPVAYSYKEVVQDQSSGLQVVEVEPLNPLQEDGSEKKELATDEAPRWWRKKRWIVLGLLLIVAVIVAAVLAAHFTRQQKEPSAPTSENHSAPSRPTTSARPSGIAELSSLAATVWPIDGSSGDFMIQVIYQNEDNLLQLSTSDSRTGSWTKVANLTRAKAGSPLAVTGFNRITPDGAKDVQVELFYIDEQDKVKEWNWSLNSPDGKGSAGSINEHNFRAHPSSSLSAYWPLIALQDPSLNLEEIRFGGSDGWTGTPTAFAIAENGPMSVVSAAEEVADMVIFVQADNKTMMEYSTNLTSDLYTTSNAELDKEIPANTSIAAFTLPNSQNSGVLDTYLLSQNDEGKVVFHWRDEKAERKSRSDYKAFQGADKGTSMTCLTMYNSAGAPVDVKQVPRCYFTAGGFIKEVEFDAGAGDWKMLGDVPLQ</sequence>
<dbReference type="SUPFAM" id="SSF89372">
    <property type="entry name" value="Fucose-specific lectin"/>
    <property type="match status" value="2"/>
</dbReference>
<protein>
    <recommendedName>
        <fullName evidence="5">Fucose-specific lectin</fullName>
    </recommendedName>
</protein>
<keyword evidence="2" id="KW-1133">Transmembrane helix</keyword>
<keyword evidence="2" id="KW-0812">Transmembrane</keyword>
<keyword evidence="2" id="KW-0472">Membrane</keyword>